<dbReference type="STRING" id="870435.A0A0C3PML6"/>
<dbReference type="AlphaFoldDB" id="A0A0C3PML6"/>
<evidence type="ECO:0000256" key="2">
    <source>
        <dbReference type="SAM" id="MobiDB-lite"/>
    </source>
</evidence>
<dbReference type="Proteomes" id="UP000054217">
    <property type="component" value="Unassembled WGS sequence"/>
</dbReference>
<dbReference type="InParanoid" id="A0A0C3PML6"/>
<sequence>MSDSPIRRLSTSSPSQLKREENLINAYEAEEERIINILSRKLEQLREEKINLENALEAESESHVNRLNRELSVLRLAQQQQAAGSPSVSPDARTGTSAFLNGYDPTAPSAEVLLEAMRRENEQLRSRLVDTERDYVRIARLNEIYREELLEHRRRLGLSVDNLVGLSSADPLSQPTHRRSLSNLSPSNTSVAHTASPRISHGVPIPRPSPVHHRPLNHPSETTTPLSHSPSSTESPFVFSPTATNPASYTSNGTHSTTPPSSVSLTSNPPPPYPVPNPHALTYPSVPPPSLSSSYGSPIISYVSSPMESLRPNGRLGSDRRMVESGTLRNGLSRRASVDRGARIAETGMLMPRSRAGSQNLGAMLEGTDLAEQPSE</sequence>
<gene>
    <name evidence="3" type="ORF">M404DRAFT_14135</name>
</gene>
<proteinExistence type="predicted"/>
<evidence type="ECO:0000313" key="3">
    <source>
        <dbReference type="EMBL" id="KIO09604.1"/>
    </source>
</evidence>
<feature type="compositionally biased region" description="Pro residues" evidence="2">
    <location>
        <begin position="268"/>
        <end position="277"/>
    </location>
</feature>
<feature type="compositionally biased region" description="Low complexity" evidence="2">
    <location>
        <begin position="254"/>
        <end position="267"/>
    </location>
</feature>
<keyword evidence="4" id="KW-1185">Reference proteome</keyword>
<accession>A0A0C3PML6</accession>
<evidence type="ECO:0000313" key="4">
    <source>
        <dbReference type="Proteomes" id="UP000054217"/>
    </source>
</evidence>
<keyword evidence="1" id="KW-0175">Coiled coil</keyword>
<dbReference type="OrthoDB" id="78858at2759"/>
<feature type="compositionally biased region" description="Polar residues" evidence="2">
    <location>
        <begin position="241"/>
        <end position="253"/>
    </location>
</feature>
<reference evidence="4" key="2">
    <citation type="submission" date="2015-01" db="EMBL/GenBank/DDBJ databases">
        <title>Evolutionary Origins and Diversification of the Mycorrhizal Mutualists.</title>
        <authorList>
            <consortium name="DOE Joint Genome Institute"/>
            <consortium name="Mycorrhizal Genomics Consortium"/>
            <person name="Kohler A."/>
            <person name="Kuo A."/>
            <person name="Nagy L.G."/>
            <person name="Floudas D."/>
            <person name="Copeland A."/>
            <person name="Barry K.W."/>
            <person name="Cichocki N."/>
            <person name="Veneault-Fourrey C."/>
            <person name="LaButti K."/>
            <person name="Lindquist E.A."/>
            <person name="Lipzen A."/>
            <person name="Lundell T."/>
            <person name="Morin E."/>
            <person name="Murat C."/>
            <person name="Riley R."/>
            <person name="Ohm R."/>
            <person name="Sun H."/>
            <person name="Tunlid A."/>
            <person name="Henrissat B."/>
            <person name="Grigoriev I.V."/>
            <person name="Hibbett D.S."/>
            <person name="Martin F."/>
        </authorList>
    </citation>
    <scope>NUCLEOTIDE SEQUENCE [LARGE SCALE GENOMIC DNA]</scope>
    <source>
        <strain evidence="4">Marx 270</strain>
    </source>
</reference>
<dbReference type="PANTHER" id="PTHR15276:SF0">
    <property type="entry name" value="COILED-COIL DOMAIN-CONTAINING PROTEIN 6"/>
    <property type="match status" value="1"/>
</dbReference>
<feature type="coiled-coil region" evidence="1">
    <location>
        <begin position="107"/>
        <end position="134"/>
    </location>
</feature>
<dbReference type="PANTHER" id="PTHR15276">
    <property type="entry name" value="H4 D10S170 PROTEIN-RELATED"/>
    <property type="match status" value="1"/>
</dbReference>
<name>A0A0C3PML6_PISTI</name>
<dbReference type="EMBL" id="KN831954">
    <property type="protein sequence ID" value="KIO09604.1"/>
    <property type="molecule type" value="Genomic_DNA"/>
</dbReference>
<dbReference type="Pfam" id="PF09755">
    <property type="entry name" value="DUF2046"/>
    <property type="match status" value="1"/>
</dbReference>
<dbReference type="HOGENOM" id="CLU_024881_0_0_1"/>
<protein>
    <submittedName>
        <fullName evidence="3">Uncharacterized protein</fullName>
    </submittedName>
</protein>
<dbReference type="InterPro" id="IPR019152">
    <property type="entry name" value="DUF2046"/>
</dbReference>
<organism evidence="3 4">
    <name type="scientific">Pisolithus tinctorius Marx 270</name>
    <dbReference type="NCBI Taxonomy" id="870435"/>
    <lineage>
        <taxon>Eukaryota</taxon>
        <taxon>Fungi</taxon>
        <taxon>Dikarya</taxon>
        <taxon>Basidiomycota</taxon>
        <taxon>Agaricomycotina</taxon>
        <taxon>Agaricomycetes</taxon>
        <taxon>Agaricomycetidae</taxon>
        <taxon>Boletales</taxon>
        <taxon>Sclerodermatineae</taxon>
        <taxon>Pisolithaceae</taxon>
        <taxon>Pisolithus</taxon>
    </lineage>
</organism>
<feature type="region of interest" description="Disordered" evidence="2">
    <location>
        <begin position="352"/>
        <end position="376"/>
    </location>
</feature>
<feature type="region of interest" description="Disordered" evidence="2">
    <location>
        <begin position="167"/>
        <end position="280"/>
    </location>
</feature>
<feature type="coiled-coil region" evidence="1">
    <location>
        <begin position="17"/>
        <end position="62"/>
    </location>
</feature>
<evidence type="ECO:0000256" key="1">
    <source>
        <dbReference type="SAM" id="Coils"/>
    </source>
</evidence>
<feature type="compositionally biased region" description="Low complexity" evidence="2">
    <location>
        <begin position="218"/>
        <end position="236"/>
    </location>
</feature>
<feature type="compositionally biased region" description="Polar residues" evidence="2">
    <location>
        <begin position="170"/>
        <end position="193"/>
    </location>
</feature>
<reference evidence="3 4" key="1">
    <citation type="submission" date="2014-04" db="EMBL/GenBank/DDBJ databases">
        <authorList>
            <consortium name="DOE Joint Genome Institute"/>
            <person name="Kuo A."/>
            <person name="Kohler A."/>
            <person name="Costa M.D."/>
            <person name="Nagy L.G."/>
            <person name="Floudas D."/>
            <person name="Copeland A."/>
            <person name="Barry K.W."/>
            <person name="Cichocki N."/>
            <person name="Veneault-Fourrey C."/>
            <person name="LaButti K."/>
            <person name="Lindquist E.A."/>
            <person name="Lipzen A."/>
            <person name="Lundell T."/>
            <person name="Morin E."/>
            <person name="Murat C."/>
            <person name="Sun H."/>
            <person name="Tunlid A."/>
            <person name="Henrissat B."/>
            <person name="Grigoriev I.V."/>
            <person name="Hibbett D.S."/>
            <person name="Martin F."/>
            <person name="Nordberg H.P."/>
            <person name="Cantor M.N."/>
            <person name="Hua S.X."/>
        </authorList>
    </citation>
    <scope>NUCLEOTIDE SEQUENCE [LARGE SCALE GENOMIC DNA]</scope>
    <source>
        <strain evidence="3 4">Marx 270</strain>
    </source>
</reference>